<dbReference type="EMBL" id="JAMFLX010000002">
    <property type="protein sequence ID" value="MCL6268841.1"/>
    <property type="molecule type" value="Genomic_DNA"/>
</dbReference>
<dbReference type="RefSeq" id="WP_249697671.1">
    <property type="nucleotide sequence ID" value="NZ_JAMFLX010000002.1"/>
</dbReference>
<evidence type="ECO:0000313" key="4">
    <source>
        <dbReference type="EMBL" id="MCL6268841.1"/>
    </source>
</evidence>
<dbReference type="InterPro" id="IPR006533">
    <property type="entry name" value="T6SS_Vgr_RhsGE"/>
</dbReference>
<accession>A0ABT0PCT3</accession>
<comment type="caution">
    <text evidence="4">The sequence shown here is derived from an EMBL/GenBank/DDBJ whole genome shotgun (WGS) entry which is preliminary data.</text>
</comment>
<dbReference type="InterPro" id="IPR054030">
    <property type="entry name" value="Gp5_Vgr_C"/>
</dbReference>
<name>A0ABT0PCT3_9GAMM</name>
<sequence>MGELSAVGRVLTAEDCNGTIHVCRGMVFHHAVNNPLSSQLQLLCRERLDADQILGKALKIKFQPKQSDGNTCYYFHGLVESIQAVTPGIMTQHYVYQLKICSWFDLLSRAPHYRIFQDADVSEIFDKVLSEYSFEHPFRFCTKPASKRKICTQANETDQQFLTRLLSEEGLSYYFSQAESAHEMIICTTNSEFSDAPHSTMRLPPLEKSDQPSLTNWEPLYSLGAASQQASSWDSERAKAIHGKSVSPAGSNTHGLLAAGHVWEGQLQDEDALNTWAERQAERDDCASSSVITSTTIPGFNAGMKFSLEGHSDPKQNREYVITSVEHSIRTPDAEITNASANYSYVCDLQLQPVELPLRPAVCPRPQLAGVHSALVKNADDKECASDDQAKVQVVFHWDKDAETPCWLPVMRSLAGTGFGTHILPRTGQEVVVSFLDGDPDRPVIIGTLHNGANKPPETNAEVIQLVTRSTPDGGKEDGHILRLTDTKDSEELFVQAQKDMNIEVKNNLTTKVTAEHTLEIEKTSKVSVKEDAECSLEGALAVETKKAVSVKTDDALSFDVTKAAEFKSKDAITLDGKEGSFKAKTKVTIEAPQGITLKAGSSEIQLTPSGIAINGMKVTLDAKTVMELKALNIKQEATAQAALKGLIVQIAASTLAELKGDAMVMAKGGITMIN</sequence>
<dbReference type="Gene3D" id="2.40.50.230">
    <property type="entry name" value="Gp5 N-terminal domain"/>
    <property type="match status" value="1"/>
</dbReference>
<dbReference type="Pfam" id="PF05954">
    <property type="entry name" value="Phage_GPD"/>
    <property type="match status" value="1"/>
</dbReference>
<dbReference type="SUPFAM" id="SSF69349">
    <property type="entry name" value="Phage fibre proteins"/>
    <property type="match status" value="1"/>
</dbReference>
<dbReference type="Gene3D" id="4.10.220.110">
    <property type="match status" value="1"/>
</dbReference>
<dbReference type="NCBIfam" id="TIGR03361">
    <property type="entry name" value="VI_Rhs_Vgr"/>
    <property type="match status" value="1"/>
</dbReference>
<dbReference type="Pfam" id="PF22178">
    <property type="entry name" value="Gp5_trimer_C"/>
    <property type="match status" value="1"/>
</dbReference>
<dbReference type="SUPFAM" id="SSF69279">
    <property type="entry name" value="Phage tail proteins"/>
    <property type="match status" value="2"/>
</dbReference>
<comment type="similarity">
    <text evidence="1">Belongs to the VgrG protein family.</text>
</comment>
<dbReference type="Pfam" id="PF04717">
    <property type="entry name" value="Phage_base_V"/>
    <property type="match status" value="1"/>
</dbReference>
<dbReference type="InterPro" id="IPR017847">
    <property type="entry name" value="T6SS_RhsGE_Vgr_subset"/>
</dbReference>
<keyword evidence="5" id="KW-1185">Reference proteome</keyword>
<proteinExistence type="inferred from homology"/>
<dbReference type="Proteomes" id="UP001203338">
    <property type="component" value="Unassembled WGS sequence"/>
</dbReference>
<evidence type="ECO:0000259" key="3">
    <source>
        <dbReference type="Pfam" id="PF22178"/>
    </source>
</evidence>
<evidence type="ECO:0000256" key="1">
    <source>
        <dbReference type="ARBA" id="ARBA00005558"/>
    </source>
</evidence>
<feature type="domain" description="Gp5/Type VI secretion system Vgr protein OB-fold" evidence="2">
    <location>
        <begin position="385"/>
        <end position="450"/>
    </location>
</feature>
<dbReference type="Gene3D" id="3.55.50.10">
    <property type="entry name" value="Baseplate protein-like domains"/>
    <property type="match status" value="1"/>
</dbReference>
<dbReference type="InterPro" id="IPR006531">
    <property type="entry name" value="Gp5/Vgr_OB"/>
</dbReference>
<evidence type="ECO:0000313" key="5">
    <source>
        <dbReference type="Proteomes" id="UP001203338"/>
    </source>
</evidence>
<gene>
    <name evidence="4" type="primary">vgrG</name>
    <name evidence="4" type="ORF">M3P05_02605</name>
</gene>
<dbReference type="NCBIfam" id="TIGR01646">
    <property type="entry name" value="vgr_GE"/>
    <property type="match status" value="1"/>
</dbReference>
<reference evidence="4 5" key="1">
    <citation type="submission" date="2022-05" db="EMBL/GenBank/DDBJ databases">
        <authorList>
            <person name="Park J.-S."/>
        </authorList>
    </citation>
    <scope>NUCLEOTIDE SEQUENCE [LARGE SCALE GENOMIC DNA]</scope>
    <source>
        <strain evidence="4 5">2012CJ34-2</strain>
    </source>
</reference>
<dbReference type="InterPro" id="IPR037026">
    <property type="entry name" value="Vgr_OB-fold_dom_sf"/>
</dbReference>
<organism evidence="4 5">
    <name type="scientific">Parendozoicomonas callyspongiae</name>
    <dbReference type="NCBI Taxonomy" id="2942213"/>
    <lineage>
        <taxon>Bacteria</taxon>
        <taxon>Pseudomonadati</taxon>
        <taxon>Pseudomonadota</taxon>
        <taxon>Gammaproteobacteria</taxon>
        <taxon>Oceanospirillales</taxon>
        <taxon>Endozoicomonadaceae</taxon>
        <taxon>Parendozoicomonas</taxon>
    </lineage>
</organism>
<dbReference type="Gene3D" id="2.30.110.50">
    <property type="match status" value="1"/>
</dbReference>
<protein>
    <submittedName>
        <fullName evidence="4">Type VI secretion system tip protein VgrG</fullName>
    </submittedName>
</protein>
<feature type="domain" description="Gp5/Type VI secretion system Vgr C-terminal trimerisation" evidence="3">
    <location>
        <begin position="467"/>
        <end position="568"/>
    </location>
</feature>
<dbReference type="SUPFAM" id="SSF69255">
    <property type="entry name" value="gp5 N-terminal domain-like"/>
    <property type="match status" value="1"/>
</dbReference>
<evidence type="ECO:0000259" key="2">
    <source>
        <dbReference type="Pfam" id="PF04717"/>
    </source>
</evidence>